<dbReference type="AlphaFoldDB" id="A0A8J4U753"/>
<proteinExistence type="predicted"/>
<dbReference type="EMBL" id="QNUK01000683">
    <property type="protein sequence ID" value="KAF5890467.1"/>
    <property type="molecule type" value="Genomic_DNA"/>
</dbReference>
<evidence type="ECO:0000313" key="6">
    <source>
        <dbReference type="EMBL" id="KAF5890467.1"/>
    </source>
</evidence>
<comment type="subcellular location">
    <subcellularLocation>
        <location evidence="1">Membrane</location>
        <topology evidence="1">Multi-pass membrane protein</topology>
    </subcellularLocation>
</comment>
<keyword evidence="3 5" id="KW-1133">Transmembrane helix</keyword>
<evidence type="ECO:0000256" key="1">
    <source>
        <dbReference type="ARBA" id="ARBA00004141"/>
    </source>
</evidence>
<protein>
    <submittedName>
        <fullName evidence="6">Tetraspanin-1-like</fullName>
    </submittedName>
</protein>
<dbReference type="GO" id="GO:0016020">
    <property type="term" value="C:membrane"/>
    <property type="evidence" value="ECO:0007669"/>
    <property type="project" value="UniProtKB-SubCell"/>
</dbReference>
<dbReference type="Proteomes" id="UP000727407">
    <property type="component" value="Unassembled WGS sequence"/>
</dbReference>
<name>A0A8J4U753_CLAMG</name>
<sequence>EKVETGDLAGVVAVIIGALVENKSEPIDGNLRYKDKSQIILLEFLHLANVGSLLIGIGSIITIIGFLGCCGAMFENKGMLMI</sequence>
<accession>A0A8J4U753</accession>
<feature type="non-terminal residue" evidence="6">
    <location>
        <position position="82"/>
    </location>
</feature>
<dbReference type="InterPro" id="IPR018499">
    <property type="entry name" value="Tetraspanin/Peripherin"/>
</dbReference>
<evidence type="ECO:0000256" key="5">
    <source>
        <dbReference type="SAM" id="Phobius"/>
    </source>
</evidence>
<feature type="non-terminal residue" evidence="6">
    <location>
        <position position="1"/>
    </location>
</feature>
<feature type="transmembrane region" description="Helical" evidence="5">
    <location>
        <begin position="53"/>
        <end position="74"/>
    </location>
</feature>
<evidence type="ECO:0000256" key="4">
    <source>
        <dbReference type="ARBA" id="ARBA00023136"/>
    </source>
</evidence>
<keyword evidence="4 5" id="KW-0472">Membrane</keyword>
<evidence type="ECO:0000256" key="3">
    <source>
        <dbReference type="ARBA" id="ARBA00022989"/>
    </source>
</evidence>
<keyword evidence="2 5" id="KW-0812">Transmembrane</keyword>
<gene>
    <name evidence="6" type="ORF">DAT39_019834</name>
</gene>
<reference evidence="6" key="1">
    <citation type="submission" date="2020-07" db="EMBL/GenBank/DDBJ databases">
        <title>Clarias magur genome sequencing, assembly and annotation.</title>
        <authorList>
            <person name="Kushwaha B."/>
            <person name="Kumar R."/>
            <person name="Das P."/>
            <person name="Joshi C.G."/>
            <person name="Kumar D."/>
            <person name="Nagpure N.S."/>
            <person name="Pandey M."/>
            <person name="Agarwal S."/>
            <person name="Srivastava S."/>
            <person name="Singh M."/>
            <person name="Sahoo L."/>
            <person name="Jayasankar P."/>
            <person name="Meher P.K."/>
            <person name="Koringa P.G."/>
            <person name="Iquebal M.A."/>
            <person name="Das S.P."/>
            <person name="Bit A."/>
            <person name="Patnaik S."/>
            <person name="Patel N."/>
            <person name="Shah T.M."/>
            <person name="Hinsu A."/>
            <person name="Jena J.K."/>
        </authorList>
    </citation>
    <scope>NUCLEOTIDE SEQUENCE</scope>
    <source>
        <strain evidence="6">CIFAMagur01</strain>
        <tissue evidence="6">Testis</tissue>
    </source>
</reference>
<comment type="caution">
    <text evidence="6">The sequence shown here is derived from an EMBL/GenBank/DDBJ whole genome shotgun (WGS) entry which is preliminary data.</text>
</comment>
<dbReference type="Pfam" id="PF00335">
    <property type="entry name" value="Tetraspanin"/>
    <property type="match status" value="1"/>
</dbReference>
<evidence type="ECO:0000256" key="2">
    <source>
        <dbReference type="ARBA" id="ARBA00022692"/>
    </source>
</evidence>
<organism evidence="6 7">
    <name type="scientific">Clarias magur</name>
    <name type="common">Asian catfish</name>
    <name type="synonym">Macropteronotus magur</name>
    <dbReference type="NCBI Taxonomy" id="1594786"/>
    <lineage>
        <taxon>Eukaryota</taxon>
        <taxon>Metazoa</taxon>
        <taxon>Chordata</taxon>
        <taxon>Craniata</taxon>
        <taxon>Vertebrata</taxon>
        <taxon>Euteleostomi</taxon>
        <taxon>Actinopterygii</taxon>
        <taxon>Neopterygii</taxon>
        <taxon>Teleostei</taxon>
        <taxon>Ostariophysi</taxon>
        <taxon>Siluriformes</taxon>
        <taxon>Clariidae</taxon>
        <taxon>Clarias</taxon>
    </lineage>
</organism>
<keyword evidence="7" id="KW-1185">Reference proteome</keyword>
<evidence type="ECO:0000313" key="7">
    <source>
        <dbReference type="Proteomes" id="UP000727407"/>
    </source>
</evidence>